<accession>A0ABY6GTX9</accession>
<reference evidence="1" key="1">
    <citation type="submission" date="2022-10" db="EMBL/GenBank/DDBJ databases">
        <title>Completed Genome Sequence of two octocoral isolated bacterium, Endozoicomonas euniceicola EF212T and Endozoicomonas gorgoniicola PS125T.</title>
        <authorList>
            <person name="Chiou Y.-J."/>
            <person name="Chen Y.-H."/>
        </authorList>
    </citation>
    <scope>NUCLEOTIDE SEQUENCE</scope>
    <source>
        <strain evidence="1">EF212</strain>
    </source>
</reference>
<keyword evidence="2" id="KW-1185">Reference proteome</keyword>
<name>A0ABY6GTX9_9GAMM</name>
<dbReference type="EMBL" id="CP103300">
    <property type="protein sequence ID" value="UYM16238.1"/>
    <property type="molecule type" value="Genomic_DNA"/>
</dbReference>
<organism evidence="1 2">
    <name type="scientific">Endozoicomonas euniceicola</name>
    <dbReference type="NCBI Taxonomy" id="1234143"/>
    <lineage>
        <taxon>Bacteria</taxon>
        <taxon>Pseudomonadati</taxon>
        <taxon>Pseudomonadota</taxon>
        <taxon>Gammaproteobacteria</taxon>
        <taxon>Oceanospirillales</taxon>
        <taxon>Endozoicomonadaceae</taxon>
        <taxon>Endozoicomonas</taxon>
    </lineage>
</organism>
<sequence length="61" mass="6832">MNSTVGLLEWVRDAVFPILVFCKPDPIAKRDSASLDLKYEQPKGTYNDKISFPFPLLGMTG</sequence>
<evidence type="ECO:0000313" key="2">
    <source>
        <dbReference type="Proteomes" id="UP001163255"/>
    </source>
</evidence>
<protein>
    <submittedName>
        <fullName evidence="1">Uncharacterized protein</fullName>
    </submittedName>
</protein>
<gene>
    <name evidence="1" type="ORF">NX720_26150</name>
</gene>
<proteinExistence type="predicted"/>
<dbReference type="Proteomes" id="UP001163255">
    <property type="component" value="Chromosome"/>
</dbReference>
<evidence type="ECO:0000313" key="1">
    <source>
        <dbReference type="EMBL" id="UYM16238.1"/>
    </source>
</evidence>